<dbReference type="EMBL" id="PEXU01000054">
    <property type="protein sequence ID" value="PIS42191.1"/>
    <property type="molecule type" value="Genomic_DNA"/>
</dbReference>
<evidence type="ECO:0000313" key="2">
    <source>
        <dbReference type="Proteomes" id="UP000231542"/>
    </source>
</evidence>
<evidence type="ECO:0008006" key="3">
    <source>
        <dbReference type="Google" id="ProtNLM"/>
    </source>
</evidence>
<proteinExistence type="predicted"/>
<dbReference type="Proteomes" id="UP000231542">
    <property type="component" value="Unassembled WGS sequence"/>
</dbReference>
<reference evidence="1 2" key="1">
    <citation type="submission" date="2017-09" db="EMBL/GenBank/DDBJ databases">
        <title>Depth-based differentiation of microbial function through sediment-hosted aquifers and enrichment of novel symbionts in the deep terrestrial subsurface.</title>
        <authorList>
            <person name="Probst A.J."/>
            <person name="Ladd B."/>
            <person name="Jarett J.K."/>
            <person name="Geller-Mcgrath D.E."/>
            <person name="Sieber C.M."/>
            <person name="Emerson J.B."/>
            <person name="Anantharaman K."/>
            <person name="Thomas B.C."/>
            <person name="Malmstrom R."/>
            <person name="Stieglmeier M."/>
            <person name="Klingl A."/>
            <person name="Woyke T."/>
            <person name="Ryan C.M."/>
            <person name="Banfield J.F."/>
        </authorList>
    </citation>
    <scope>NUCLEOTIDE SEQUENCE [LARGE SCALE GENOMIC DNA]</scope>
    <source>
        <strain evidence="1">CG08_land_8_20_14_0_20_40_16</strain>
    </source>
</reference>
<organism evidence="1 2">
    <name type="scientific">Candidatus Kerfeldbacteria bacterium CG08_land_8_20_14_0_20_40_16</name>
    <dbReference type="NCBI Taxonomy" id="2014244"/>
    <lineage>
        <taxon>Bacteria</taxon>
        <taxon>Candidatus Kerfeldiibacteriota</taxon>
    </lineage>
</organism>
<dbReference type="Pfam" id="PF08843">
    <property type="entry name" value="AbiEii"/>
    <property type="match status" value="1"/>
</dbReference>
<accession>A0A2H0YUL9</accession>
<comment type="caution">
    <text evidence="1">The sequence shown here is derived from an EMBL/GenBank/DDBJ whole genome shotgun (WGS) entry which is preliminary data.</text>
</comment>
<dbReference type="AlphaFoldDB" id="A0A2H0YUL9"/>
<name>A0A2H0YUL9_9BACT</name>
<sequence>MFNWQKHKIIMVRILKDIYQDILISPFLGFKGGTACHLFYELNRHSVDLDFDLLKPELKKTVFQEIEKIVKKYTIIKERHIKKDTIFFLLSYGEKEHNIKIEISTRNFGNNYQLSNYLGISLLVMKKEDMFANKLIALLTRKKIANRDIFDLYYFFSQNWDINEEIIKSRMNCGLKECLKGCLRAVQKVNNKQILQGLGELIDEKQKKWVKENLKKELIFYLEFYLKNYEERTS</sequence>
<dbReference type="InterPro" id="IPR014942">
    <property type="entry name" value="AbiEii"/>
</dbReference>
<protein>
    <recommendedName>
        <fullName evidence="3">Nucleotidyl transferase AbiEii/AbiGii toxin family protein</fullName>
    </recommendedName>
</protein>
<gene>
    <name evidence="1" type="ORF">COT24_04795</name>
</gene>
<evidence type="ECO:0000313" key="1">
    <source>
        <dbReference type="EMBL" id="PIS42191.1"/>
    </source>
</evidence>
<dbReference type="Gene3D" id="3.10.450.620">
    <property type="entry name" value="JHP933, nucleotidyltransferase-like core domain"/>
    <property type="match status" value="1"/>
</dbReference>